<reference evidence="1 2" key="1">
    <citation type="submission" date="2019-03" db="EMBL/GenBank/DDBJ databases">
        <title>Root nodule microbial communities of legume samples collected from USA, Mexico and Botswana.</title>
        <authorList>
            <person name="Hirsch A."/>
        </authorList>
    </citation>
    <scope>NUCLEOTIDE SEQUENCE [LARGE SCALE GENOMIC DNA]</scope>
    <source>
        <strain evidence="1 2">55</strain>
    </source>
</reference>
<evidence type="ECO:0000313" key="1">
    <source>
        <dbReference type="EMBL" id="TCW24614.1"/>
    </source>
</evidence>
<sequence length="173" mass="19185">MRCAISRENRETDVSDATDYPAPRHVWPLLLAAVEDLHDRGFAGIRALPYFGPVGYWRLEVTTADNLPNGVDLPPRDDDAVFRATEGAFPHVGDLTVSIRTSARDVADEILRGLGSPSQVRYFNDADYCRWFAAMRHRAEEIGAPPSAFEDFHSGWRCGTEEIDPPPGWAGAT</sequence>
<name>A0A4R3ZVM4_9ACTN</name>
<comment type="caution">
    <text evidence="1">The sequence shown here is derived from an EMBL/GenBank/DDBJ whole genome shotgun (WGS) entry which is preliminary data.</text>
</comment>
<organism evidence="1 2">
    <name type="scientific">Dietzia cinnamea</name>
    <dbReference type="NCBI Taxonomy" id="321318"/>
    <lineage>
        <taxon>Bacteria</taxon>
        <taxon>Bacillati</taxon>
        <taxon>Actinomycetota</taxon>
        <taxon>Actinomycetes</taxon>
        <taxon>Mycobacteriales</taxon>
        <taxon>Dietziaceae</taxon>
        <taxon>Dietzia</taxon>
    </lineage>
</organism>
<evidence type="ECO:0000313" key="2">
    <source>
        <dbReference type="Proteomes" id="UP000295805"/>
    </source>
</evidence>
<dbReference type="AlphaFoldDB" id="A0A4R3ZVM4"/>
<dbReference type="EMBL" id="SMCX01000006">
    <property type="protein sequence ID" value="TCW24614.1"/>
    <property type="molecule type" value="Genomic_DNA"/>
</dbReference>
<proteinExistence type="predicted"/>
<accession>A0A4R3ZVM4</accession>
<gene>
    <name evidence="1" type="ORF">EDD19_10670</name>
</gene>
<protein>
    <submittedName>
        <fullName evidence="1">Uncharacterized protein</fullName>
    </submittedName>
</protein>
<dbReference type="Proteomes" id="UP000295805">
    <property type="component" value="Unassembled WGS sequence"/>
</dbReference>